<dbReference type="Proteomes" id="UP001597085">
    <property type="component" value="Unassembled WGS sequence"/>
</dbReference>
<dbReference type="AlphaFoldDB" id="A0ABD6CRN3"/>
<dbReference type="InterPro" id="IPR048925">
    <property type="entry name" value="RdfA"/>
</dbReference>
<accession>A0ABD6CRN3</accession>
<sequence length="208" mass="23995">MPDTTDNRPSSKVARLIAEYDLDGLGDELEARWTGDGVERTSLRDLADYFNERLLEQTLIDAGMNALESDVSTMYQNLTDDEVSTGVRTDTRSRLEQNQIDVDALESDFVSYQAIRSYLTEYRDAEYRRLSDEEKVEKDLQSIQRLMTRTLSVTEERIEKLRETERIDVDAFEVLLDVQVLCQECGEQYSVSEFLENRGCACQKDSEQ</sequence>
<gene>
    <name evidence="1" type="primary">rdfA</name>
    <name evidence="1" type="ORF">ACFSBX_12420</name>
</gene>
<reference evidence="1 2" key="1">
    <citation type="journal article" date="2019" name="Int. J. Syst. Evol. Microbiol.">
        <title>The Global Catalogue of Microorganisms (GCM) 10K type strain sequencing project: providing services to taxonomists for standard genome sequencing and annotation.</title>
        <authorList>
            <consortium name="The Broad Institute Genomics Platform"/>
            <consortium name="The Broad Institute Genome Sequencing Center for Infectious Disease"/>
            <person name="Wu L."/>
            <person name="Ma J."/>
        </authorList>
    </citation>
    <scope>NUCLEOTIDE SEQUENCE [LARGE SCALE GENOMIC DNA]</scope>
    <source>
        <strain evidence="1 2">CGMCC 1.12121</strain>
    </source>
</reference>
<dbReference type="EMBL" id="JBHUDK010000010">
    <property type="protein sequence ID" value="MFD1599760.1"/>
    <property type="molecule type" value="Genomic_DNA"/>
</dbReference>
<comment type="caution">
    <text evidence="1">The sequence shown here is derived from an EMBL/GenBank/DDBJ whole genome shotgun (WGS) entry which is preliminary data.</text>
</comment>
<organism evidence="1 2">
    <name type="scientific">Halobellus rarus</name>
    <dbReference type="NCBI Taxonomy" id="1126237"/>
    <lineage>
        <taxon>Archaea</taxon>
        <taxon>Methanobacteriati</taxon>
        <taxon>Methanobacteriota</taxon>
        <taxon>Stenosarchaea group</taxon>
        <taxon>Halobacteria</taxon>
        <taxon>Halobacteriales</taxon>
        <taxon>Haloferacaceae</taxon>
        <taxon>Halobellus</taxon>
    </lineage>
</organism>
<proteinExistence type="predicted"/>
<name>A0ABD6CRN3_9EURY</name>
<keyword evidence="2" id="KW-1185">Reference proteome</keyword>
<dbReference type="Pfam" id="PF21811">
    <property type="entry name" value="RdfA"/>
    <property type="match status" value="1"/>
</dbReference>
<evidence type="ECO:0000313" key="2">
    <source>
        <dbReference type="Proteomes" id="UP001597085"/>
    </source>
</evidence>
<protein>
    <submittedName>
        <fullName evidence="1">Rod-determining factor RdfA</fullName>
    </submittedName>
</protein>
<evidence type="ECO:0000313" key="1">
    <source>
        <dbReference type="EMBL" id="MFD1599760.1"/>
    </source>
</evidence>
<dbReference type="RefSeq" id="WP_256420613.1">
    <property type="nucleotide sequence ID" value="NZ_JANHDI010000004.1"/>
</dbReference>